<dbReference type="SUPFAM" id="SSF49464">
    <property type="entry name" value="Carboxypeptidase regulatory domain-like"/>
    <property type="match status" value="1"/>
</dbReference>
<keyword evidence="1" id="KW-0732">Signal</keyword>
<dbReference type="RefSeq" id="WP_155319906.1">
    <property type="nucleotide sequence ID" value="NZ_AP021874.1"/>
</dbReference>
<organism evidence="2 3">
    <name type="scientific">Desulfosarcina alkanivorans</name>
    <dbReference type="NCBI Taxonomy" id="571177"/>
    <lineage>
        <taxon>Bacteria</taxon>
        <taxon>Pseudomonadati</taxon>
        <taxon>Thermodesulfobacteriota</taxon>
        <taxon>Desulfobacteria</taxon>
        <taxon>Desulfobacterales</taxon>
        <taxon>Desulfosarcinaceae</taxon>
        <taxon>Desulfosarcina</taxon>
    </lineage>
</organism>
<evidence type="ECO:0000313" key="3">
    <source>
        <dbReference type="Proteomes" id="UP000427906"/>
    </source>
</evidence>
<dbReference type="InterPro" id="IPR008969">
    <property type="entry name" value="CarboxyPept-like_regulatory"/>
</dbReference>
<dbReference type="EMBL" id="AP021874">
    <property type="protein sequence ID" value="BBO72164.1"/>
    <property type="molecule type" value="Genomic_DNA"/>
</dbReference>
<proteinExistence type="predicted"/>
<dbReference type="AlphaFoldDB" id="A0A5K7Z103"/>
<dbReference type="OrthoDB" id="5420021at2"/>
<gene>
    <name evidence="2" type="ORF">DSCA_60940</name>
</gene>
<feature type="signal peptide" evidence="1">
    <location>
        <begin position="1"/>
        <end position="21"/>
    </location>
</feature>
<evidence type="ECO:0000256" key="1">
    <source>
        <dbReference type="SAM" id="SignalP"/>
    </source>
</evidence>
<sequence>MRNKSILVAIAILMMSGCALPRTFGPYSGKVVDAENNEPIEEAVVAVWYYTKSSSMGGTVGRFADAIETTTNANGEFSIPTHSVYLFKILEWWDDKNSVSIFKPGYAAYPGNFKAYSSLKKEQSYSIPENEYIMVYLPKLMTVKERKDNLYDIEIPGGVDILNDEIPNLRRLESEERFNVGLQPYKEWRKE</sequence>
<reference evidence="2 3" key="1">
    <citation type="submission" date="2019-11" db="EMBL/GenBank/DDBJ databases">
        <title>Comparative genomics of hydrocarbon-degrading Desulfosarcina strains.</title>
        <authorList>
            <person name="Watanabe M."/>
            <person name="Kojima H."/>
            <person name="Fukui M."/>
        </authorList>
    </citation>
    <scope>NUCLEOTIDE SEQUENCE [LARGE SCALE GENOMIC DNA]</scope>
    <source>
        <strain evidence="2 3">PL12</strain>
    </source>
</reference>
<evidence type="ECO:0008006" key="4">
    <source>
        <dbReference type="Google" id="ProtNLM"/>
    </source>
</evidence>
<name>A0A5K7Z103_9BACT</name>
<feature type="chain" id="PRO_5024381117" description="Lipoprotein" evidence="1">
    <location>
        <begin position="22"/>
        <end position="191"/>
    </location>
</feature>
<evidence type="ECO:0000313" key="2">
    <source>
        <dbReference type="EMBL" id="BBO72164.1"/>
    </source>
</evidence>
<accession>A0A5K7Z103</accession>
<dbReference type="KEGG" id="dalk:DSCA_60940"/>
<keyword evidence="3" id="KW-1185">Reference proteome</keyword>
<protein>
    <recommendedName>
        <fullName evidence="4">Lipoprotein</fullName>
    </recommendedName>
</protein>
<dbReference type="PROSITE" id="PS51257">
    <property type="entry name" value="PROKAR_LIPOPROTEIN"/>
    <property type="match status" value="1"/>
</dbReference>
<dbReference type="Proteomes" id="UP000427906">
    <property type="component" value="Chromosome"/>
</dbReference>